<feature type="region of interest" description="Disordered" evidence="1">
    <location>
        <begin position="174"/>
        <end position="197"/>
    </location>
</feature>
<dbReference type="PROSITE" id="PS51257">
    <property type="entry name" value="PROKAR_LIPOPROTEIN"/>
    <property type="match status" value="1"/>
</dbReference>
<protein>
    <recommendedName>
        <fullName evidence="4">Carboxypeptidase regulatory-like domain-containing protein</fullName>
    </recommendedName>
</protein>
<accession>A0A517MJY9</accession>
<proteinExistence type="predicted"/>
<evidence type="ECO:0008006" key="4">
    <source>
        <dbReference type="Google" id="ProtNLM"/>
    </source>
</evidence>
<organism evidence="2 3">
    <name type="scientific">Roseimaritima multifibrata</name>
    <dbReference type="NCBI Taxonomy" id="1930274"/>
    <lineage>
        <taxon>Bacteria</taxon>
        <taxon>Pseudomonadati</taxon>
        <taxon>Planctomycetota</taxon>
        <taxon>Planctomycetia</taxon>
        <taxon>Pirellulales</taxon>
        <taxon>Pirellulaceae</taxon>
        <taxon>Roseimaritima</taxon>
    </lineage>
</organism>
<sequence>MKKLLNSFLSGCATMACLMTLGCGELRPDGFPDLYPVTLVVTQDGEPLADAMVSLYPENSSLTRWPVGGMSDASGNVELVTYGKYEGVPAGIFKVMVNKTVHEGDPIPESPAADASPAERAAYDRAIKTGSRESFQVVQKEFRTADKTSLTVTVSPDAENSYTLDVGAAVKEKDQQASAVGGGSADYVPMGESAVAE</sequence>
<dbReference type="KEGG" id="rml:FF011L_40020"/>
<dbReference type="RefSeq" id="WP_145353208.1">
    <property type="nucleotide sequence ID" value="NZ_CP036262.1"/>
</dbReference>
<name>A0A517MJY9_9BACT</name>
<evidence type="ECO:0000313" key="3">
    <source>
        <dbReference type="Proteomes" id="UP000320672"/>
    </source>
</evidence>
<reference evidence="2 3" key="1">
    <citation type="submission" date="2019-02" db="EMBL/GenBank/DDBJ databases">
        <title>Deep-cultivation of Planctomycetes and their phenomic and genomic characterization uncovers novel biology.</title>
        <authorList>
            <person name="Wiegand S."/>
            <person name="Jogler M."/>
            <person name="Boedeker C."/>
            <person name="Pinto D."/>
            <person name="Vollmers J."/>
            <person name="Rivas-Marin E."/>
            <person name="Kohn T."/>
            <person name="Peeters S.H."/>
            <person name="Heuer A."/>
            <person name="Rast P."/>
            <person name="Oberbeckmann S."/>
            <person name="Bunk B."/>
            <person name="Jeske O."/>
            <person name="Meyerdierks A."/>
            <person name="Storesund J.E."/>
            <person name="Kallscheuer N."/>
            <person name="Luecker S."/>
            <person name="Lage O.M."/>
            <person name="Pohl T."/>
            <person name="Merkel B.J."/>
            <person name="Hornburger P."/>
            <person name="Mueller R.-W."/>
            <person name="Bruemmer F."/>
            <person name="Labrenz M."/>
            <person name="Spormann A.M."/>
            <person name="Op den Camp H."/>
            <person name="Overmann J."/>
            <person name="Amann R."/>
            <person name="Jetten M.S.M."/>
            <person name="Mascher T."/>
            <person name="Medema M.H."/>
            <person name="Devos D.P."/>
            <person name="Kaster A.-K."/>
            <person name="Ovreas L."/>
            <person name="Rohde M."/>
            <person name="Galperin M.Y."/>
            <person name="Jogler C."/>
        </authorList>
    </citation>
    <scope>NUCLEOTIDE SEQUENCE [LARGE SCALE GENOMIC DNA]</scope>
    <source>
        <strain evidence="2 3">FF011L</strain>
    </source>
</reference>
<dbReference type="OrthoDB" id="263559at2"/>
<dbReference type="EMBL" id="CP036262">
    <property type="protein sequence ID" value="QDS95209.1"/>
    <property type="molecule type" value="Genomic_DNA"/>
</dbReference>
<gene>
    <name evidence="2" type="ORF">FF011L_40020</name>
</gene>
<evidence type="ECO:0000313" key="2">
    <source>
        <dbReference type="EMBL" id="QDS95209.1"/>
    </source>
</evidence>
<dbReference type="AlphaFoldDB" id="A0A517MJY9"/>
<evidence type="ECO:0000256" key="1">
    <source>
        <dbReference type="SAM" id="MobiDB-lite"/>
    </source>
</evidence>
<keyword evidence="3" id="KW-1185">Reference proteome</keyword>
<dbReference type="Proteomes" id="UP000320672">
    <property type="component" value="Chromosome"/>
</dbReference>